<dbReference type="PROSITE" id="PS50893">
    <property type="entry name" value="ABC_TRANSPORTER_2"/>
    <property type="match status" value="1"/>
</dbReference>
<comment type="caution">
    <text evidence="5">The sequence shown here is derived from an EMBL/GenBank/DDBJ whole genome shotgun (WGS) entry which is preliminary data.</text>
</comment>
<feature type="domain" description="ABC transporter" evidence="4">
    <location>
        <begin position="1"/>
        <end position="225"/>
    </location>
</feature>
<evidence type="ECO:0000256" key="3">
    <source>
        <dbReference type="ARBA" id="ARBA00022840"/>
    </source>
</evidence>
<dbReference type="PANTHER" id="PTHR42781:SF4">
    <property type="entry name" value="SPERMIDINE_PUTRESCINE IMPORT ATP-BINDING PROTEIN POTA"/>
    <property type="match status" value="1"/>
</dbReference>
<name>A0A7V1D1T8_9GAMM</name>
<protein>
    <submittedName>
        <fullName evidence="5">ATP-binding cassette domain-containing protein</fullName>
    </submittedName>
</protein>
<dbReference type="Gene3D" id="3.40.50.300">
    <property type="entry name" value="P-loop containing nucleotide triphosphate hydrolases"/>
    <property type="match status" value="1"/>
</dbReference>
<dbReference type="SUPFAM" id="SSF50331">
    <property type="entry name" value="MOP-like"/>
    <property type="match status" value="1"/>
</dbReference>
<dbReference type="InterPro" id="IPR003439">
    <property type="entry name" value="ABC_transporter-like_ATP-bd"/>
</dbReference>
<dbReference type="InterPro" id="IPR017871">
    <property type="entry name" value="ABC_transporter-like_CS"/>
</dbReference>
<dbReference type="SUPFAM" id="SSF52540">
    <property type="entry name" value="P-loop containing nucleoside triphosphate hydrolases"/>
    <property type="match status" value="1"/>
</dbReference>
<dbReference type="AlphaFoldDB" id="A0A7V1D1T8"/>
<evidence type="ECO:0000256" key="1">
    <source>
        <dbReference type="ARBA" id="ARBA00022448"/>
    </source>
</evidence>
<dbReference type="PROSITE" id="PS00211">
    <property type="entry name" value="ABC_TRANSPORTER_1"/>
    <property type="match status" value="1"/>
</dbReference>
<keyword evidence="1" id="KW-0813">Transport</keyword>
<dbReference type="PANTHER" id="PTHR42781">
    <property type="entry name" value="SPERMIDINE/PUTRESCINE IMPORT ATP-BINDING PROTEIN POTA"/>
    <property type="match status" value="1"/>
</dbReference>
<dbReference type="GO" id="GO:0016887">
    <property type="term" value="F:ATP hydrolysis activity"/>
    <property type="evidence" value="ECO:0007669"/>
    <property type="project" value="InterPro"/>
</dbReference>
<evidence type="ECO:0000259" key="4">
    <source>
        <dbReference type="PROSITE" id="PS50893"/>
    </source>
</evidence>
<dbReference type="GO" id="GO:0005524">
    <property type="term" value="F:ATP binding"/>
    <property type="evidence" value="ECO:0007669"/>
    <property type="project" value="UniProtKB-KW"/>
</dbReference>
<accession>A0A7V1D1T8</accession>
<sequence length="341" mass="37746">MLHVNVNRPLKNFVLDVEFAIEQGVIVGVYGPSGAGKSSLLAAISGVSAGQSVTNNQLNLATLAPDKRGICLQLQACPLFPHLNVQGNLNFAYKHRPKNNNQLAIDEIVSLLGIEDLLDREVGSLSGGEQQRIVFARTLLLGQSIILLDEPFSALDWQKKQRFLSAIKYLAKNKNITFIIVSHSLKELSYCADKLLQLSRGKIIRFGDTEVISQHINNEQGTTHFSFINFQQASQLAEYNLTKVTLSQSQQVLYINQFDDRNSYKICVNANDISVSTVPEKNSSCINSLQCTFVGCQLQQHEALLYLDVDGQTLLCSLNPLAWQQLAITTGQTLYAQLHAI</sequence>
<keyword evidence="3 5" id="KW-0067">ATP-binding</keyword>
<gene>
    <name evidence="5" type="ORF">ENH88_18410</name>
</gene>
<keyword evidence="2" id="KW-0547">Nucleotide-binding</keyword>
<proteinExistence type="predicted"/>
<dbReference type="SMART" id="SM00382">
    <property type="entry name" value="AAA"/>
    <property type="match status" value="1"/>
</dbReference>
<dbReference type="InterPro" id="IPR008995">
    <property type="entry name" value="Mo/tungstate-bd_C_term_dom"/>
</dbReference>
<evidence type="ECO:0000256" key="2">
    <source>
        <dbReference type="ARBA" id="ARBA00022741"/>
    </source>
</evidence>
<dbReference type="RefSeq" id="WP_304184488.1">
    <property type="nucleotide sequence ID" value="NZ_DRGM01000185.1"/>
</dbReference>
<dbReference type="Proteomes" id="UP000886188">
    <property type="component" value="Unassembled WGS sequence"/>
</dbReference>
<dbReference type="InterPro" id="IPR003593">
    <property type="entry name" value="AAA+_ATPase"/>
</dbReference>
<dbReference type="Pfam" id="PF00005">
    <property type="entry name" value="ABC_tran"/>
    <property type="match status" value="1"/>
</dbReference>
<organism evidence="5">
    <name type="scientific">Pseudoalteromonas prydzensis</name>
    <dbReference type="NCBI Taxonomy" id="182141"/>
    <lineage>
        <taxon>Bacteria</taxon>
        <taxon>Pseudomonadati</taxon>
        <taxon>Pseudomonadota</taxon>
        <taxon>Gammaproteobacteria</taxon>
        <taxon>Alteromonadales</taxon>
        <taxon>Pseudoalteromonadaceae</taxon>
        <taxon>Pseudoalteromonas</taxon>
    </lineage>
</organism>
<reference evidence="5" key="1">
    <citation type="journal article" date="2020" name="mSystems">
        <title>Genome- and Community-Level Interaction Insights into Carbon Utilization and Element Cycling Functions of Hydrothermarchaeota in Hydrothermal Sediment.</title>
        <authorList>
            <person name="Zhou Z."/>
            <person name="Liu Y."/>
            <person name="Xu W."/>
            <person name="Pan J."/>
            <person name="Luo Z.H."/>
            <person name="Li M."/>
        </authorList>
    </citation>
    <scope>NUCLEOTIDE SEQUENCE [LARGE SCALE GENOMIC DNA]</scope>
    <source>
        <strain evidence="5">HyVt-346</strain>
    </source>
</reference>
<dbReference type="InterPro" id="IPR027417">
    <property type="entry name" value="P-loop_NTPase"/>
</dbReference>
<dbReference type="EMBL" id="DRGM01000185">
    <property type="protein sequence ID" value="HEA18371.1"/>
    <property type="molecule type" value="Genomic_DNA"/>
</dbReference>
<evidence type="ECO:0000313" key="5">
    <source>
        <dbReference type="EMBL" id="HEA18371.1"/>
    </source>
</evidence>
<dbReference type="InterPro" id="IPR050093">
    <property type="entry name" value="ABC_SmlMolc_Importer"/>
</dbReference>